<evidence type="ECO:0000256" key="2">
    <source>
        <dbReference type="ARBA" id="ARBA00009219"/>
    </source>
</evidence>
<dbReference type="EMBL" id="QGDH01000016">
    <property type="protein sequence ID" value="RAR14966.1"/>
    <property type="molecule type" value="Genomic_DNA"/>
</dbReference>
<keyword evidence="5" id="KW-0752">Steroid biosynthesis</keyword>
<dbReference type="PANTHER" id="PTHR31531:SF2">
    <property type="entry name" value="E3 UBIQUITIN-PROTEIN LIGASE E3D"/>
    <property type="match status" value="1"/>
</dbReference>
<dbReference type="SUPFAM" id="SSF51735">
    <property type="entry name" value="NAD(P)-binding Rossmann-fold domains"/>
    <property type="match status" value="1"/>
</dbReference>
<proteinExistence type="inferred from homology"/>
<evidence type="ECO:0000313" key="19">
    <source>
        <dbReference type="EMBL" id="RAR14966.1"/>
    </source>
</evidence>
<evidence type="ECO:0000256" key="9">
    <source>
        <dbReference type="ARBA" id="ARBA00023136"/>
    </source>
</evidence>
<dbReference type="PANTHER" id="PTHR31531">
    <property type="entry name" value="E3 UBIQUITIN-PROTEIN LIGASE E3D FAMILY MEMBER"/>
    <property type="match status" value="1"/>
</dbReference>
<evidence type="ECO:0000256" key="12">
    <source>
        <dbReference type="ARBA" id="ARBA00067985"/>
    </source>
</evidence>
<dbReference type="GO" id="GO:0043161">
    <property type="term" value="P:proteasome-mediated ubiquitin-dependent protein catabolic process"/>
    <property type="evidence" value="ECO:0007669"/>
    <property type="project" value="TreeGrafter"/>
</dbReference>
<evidence type="ECO:0000256" key="3">
    <source>
        <dbReference type="ARBA" id="ARBA00022516"/>
    </source>
</evidence>
<dbReference type="Pfam" id="PF01073">
    <property type="entry name" value="3Beta_HSD"/>
    <property type="match status" value="1"/>
</dbReference>
<comment type="subcellular location">
    <subcellularLocation>
        <location evidence="1">Endoplasmic reticulum membrane</location>
        <topology evidence="1">Peripheral membrane protein</topology>
    </subcellularLocation>
</comment>
<evidence type="ECO:0000256" key="5">
    <source>
        <dbReference type="ARBA" id="ARBA00022955"/>
    </source>
</evidence>
<feature type="domain" description="Ketoreductase" evidence="18">
    <location>
        <begin position="11"/>
        <end position="189"/>
    </location>
</feature>
<dbReference type="GO" id="GO:0000209">
    <property type="term" value="P:protein polyubiquitination"/>
    <property type="evidence" value="ECO:0007669"/>
    <property type="project" value="TreeGrafter"/>
</dbReference>
<feature type="region of interest" description="Disordered" evidence="17">
    <location>
        <begin position="818"/>
        <end position="841"/>
    </location>
</feature>
<evidence type="ECO:0000256" key="4">
    <source>
        <dbReference type="ARBA" id="ARBA00022824"/>
    </source>
</evidence>
<evidence type="ECO:0000256" key="6">
    <source>
        <dbReference type="ARBA" id="ARBA00023002"/>
    </source>
</evidence>
<accession>A0A364NCG9</accession>
<keyword evidence="3" id="KW-0444">Lipid biosynthesis</keyword>
<keyword evidence="20" id="KW-1185">Reference proteome</keyword>
<evidence type="ECO:0000256" key="16">
    <source>
        <dbReference type="ARBA" id="ARBA00082106"/>
    </source>
</evidence>
<dbReference type="InterPro" id="IPR036291">
    <property type="entry name" value="NAD(P)-bd_dom_sf"/>
</dbReference>
<feature type="compositionally biased region" description="Gly residues" evidence="17">
    <location>
        <begin position="818"/>
        <end position="827"/>
    </location>
</feature>
<dbReference type="AlphaFoldDB" id="A0A364NCG9"/>
<dbReference type="SMART" id="SM00822">
    <property type="entry name" value="PKS_KR"/>
    <property type="match status" value="1"/>
</dbReference>
<dbReference type="GO" id="GO:0006513">
    <property type="term" value="P:protein monoubiquitination"/>
    <property type="evidence" value="ECO:0007669"/>
    <property type="project" value="TreeGrafter"/>
</dbReference>
<dbReference type="GO" id="GO:0005789">
    <property type="term" value="C:endoplasmic reticulum membrane"/>
    <property type="evidence" value="ECO:0007669"/>
    <property type="project" value="UniProtKB-SubCell"/>
</dbReference>
<dbReference type="Pfam" id="PF09814">
    <property type="entry name" value="HECT_2"/>
    <property type="match status" value="1"/>
</dbReference>
<comment type="caution">
    <text evidence="19">The sequence shown here is derived from an EMBL/GenBank/DDBJ whole genome shotgun (WGS) entry which is preliminary data.</text>
</comment>
<dbReference type="GO" id="GO:0006696">
    <property type="term" value="P:ergosterol biosynthetic process"/>
    <property type="evidence" value="ECO:0007669"/>
    <property type="project" value="UniProtKB-ARBA"/>
</dbReference>
<evidence type="ECO:0000256" key="17">
    <source>
        <dbReference type="SAM" id="MobiDB-lite"/>
    </source>
</evidence>
<keyword evidence="6 19" id="KW-0560">Oxidoreductase</keyword>
<dbReference type="GO" id="GO:0030332">
    <property type="term" value="F:cyclin binding"/>
    <property type="evidence" value="ECO:0007669"/>
    <property type="project" value="TreeGrafter"/>
</dbReference>
<evidence type="ECO:0000256" key="13">
    <source>
        <dbReference type="ARBA" id="ARBA00081267"/>
    </source>
</evidence>
<dbReference type="InterPro" id="IPR057326">
    <property type="entry name" value="KR_dom"/>
</dbReference>
<keyword evidence="4" id="KW-0256">Endoplasmic reticulum</keyword>
<keyword evidence="8" id="KW-0443">Lipid metabolism</keyword>
<evidence type="ECO:0000256" key="1">
    <source>
        <dbReference type="ARBA" id="ARBA00004406"/>
    </source>
</evidence>
<evidence type="ECO:0000256" key="15">
    <source>
        <dbReference type="ARBA" id="ARBA00081452"/>
    </source>
</evidence>
<evidence type="ECO:0000256" key="8">
    <source>
        <dbReference type="ARBA" id="ARBA00023098"/>
    </source>
</evidence>
<evidence type="ECO:0000256" key="10">
    <source>
        <dbReference type="ARBA" id="ARBA00046995"/>
    </source>
</evidence>
<dbReference type="OrthoDB" id="386949at2759"/>
<dbReference type="GO" id="GO:0031624">
    <property type="term" value="F:ubiquitin conjugating enzyme binding"/>
    <property type="evidence" value="ECO:0007669"/>
    <property type="project" value="TreeGrafter"/>
</dbReference>
<keyword evidence="9" id="KW-0472">Membrane</keyword>
<dbReference type="GO" id="GO:0061630">
    <property type="term" value="F:ubiquitin protein ligase activity"/>
    <property type="evidence" value="ECO:0007669"/>
    <property type="project" value="TreeGrafter"/>
</dbReference>
<evidence type="ECO:0000313" key="20">
    <source>
        <dbReference type="Proteomes" id="UP000249619"/>
    </source>
</evidence>
<dbReference type="InterPro" id="IPR002225">
    <property type="entry name" value="3Beta_OHSteriod_DH/Estase"/>
</dbReference>
<protein>
    <recommendedName>
        <fullName evidence="12">Sterol-4-alpha-carboxylate 3-dehydrogenase ERG26, decarboxylating</fullName>
    </recommendedName>
    <alternativeName>
        <fullName evidence="15 16">C-3 Sterol dehydrogenase ERG26</fullName>
    </alternativeName>
    <alternativeName>
        <fullName evidence="13 14">C-4 decarboxylase ERG26</fullName>
    </alternativeName>
    <alternativeName>
        <fullName evidence="11">Sterol-4-alpha-carboxylate 3-dehydrogenase erg26, decarboxylating</fullName>
    </alternativeName>
</protein>
<evidence type="ECO:0000256" key="14">
    <source>
        <dbReference type="ARBA" id="ARBA00081397"/>
    </source>
</evidence>
<evidence type="ECO:0000256" key="11">
    <source>
        <dbReference type="ARBA" id="ARBA00067470"/>
    </source>
</evidence>
<dbReference type="GO" id="GO:0000252">
    <property type="term" value="F:3-beta-hydroxysteroid dehydrogenase [NAD(P)+]/C4-decarboxylase activity"/>
    <property type="evidence" value="ECO:0007669"/>
    <property type="project" value="UniProtKB-ARBA"/>
</dbReference>
<comment type="similarity">
    <text evidence="2">Belongs to the 3-beta-HSD family.</text>
</comment>
<dbReference type="Gene3D" id="3.40.50.720">
    <property type="entry name" value="NAD(P)-binding Rossmann-like Domain"/>
    <property type="match status" value="1"/>
</dbReference>
<organism evidence="19 20">
    <name type="scientific">Stemphylium lycopersici</name>
    <name type="common">Tomato gray leaf spot disease fungus</name>
    <name type="synonym">Thyrospora lycopersici</name>
    <dbReference type="NCBI Taxonomy" id="183478"/>
    <lineage>
        <taxon>Eukaryota</taxon>
        <taxon>Fungi</taxon>
        <taxon>Dikarya</taxon>
        <taxon>Ascomycota</taxon>
        <taxon>Pezizomycotina</taxon>
        <taxon>Dothideomycetes</taxon>
        <taxon>Pleosporomycetidae</taxon>
        <taxon>Pleosporales</taxon>
        <taxon>Pleosporineae</taxon>
        <taxon>Pleosporaceae</taxon>
        <taxon>Stemphylium</taxon>
    </lineage>
</organism>
<comment type="subunit">
    <text evidence="10">Heterotetramer of ERG25, ERG26, ERG27 and ERG28. ERG28 acts as a scaffold to tether ERG27 and other 4,4-demethylation-related enzymes, forming a demethylation enzyme complex, in the endoplasmic reticulum.</text>
</comment>
<evidence type="ECO:0000256" key="7">
    <source>
        <dbReference type="ARBA" id="ARBA00023027"/>
    </source>
</evidence>
<dbReference type="GO" id="GO:0051865">
    <property type="term" value="P:protein autoubiquitination"/>
    <property type="evidence" value="ECO:0007669"/>
    <property type="project" value="TreeGrafter"/>
</dbReference>
<dbReference type="GO" id="GO:0005634">
    <property type="term" value="C:nucleus"/>
    <property type="evidence" value="ECO:0007669"/>
    <property type="project" value="TreeGrafter"/>
</dbReference>
<gene>
    <name evidence="19" type="ORF">DDE83_001602</name>
</gene>
<dbReference type="GO" id="GO:0000151">
    <property type="term" value="C:ubiquitin ligase complex"/>
    <property type="evidence" value="ECO:0007669"/>
    <property type="project" value="TreeGrafter"/>
</dbReference>
<reference evidence="20" key="1">
    <citation type="submission" date="2018-05" db="EMBL/GenBank/DDBJ databases">
        <title>Draft genome sequence of Stemphylium lycopersici strain CIDEFI 213.</title>
        <authorList>
            <person name="Medina R."/>
            <person name="Franco M.E.E."/>
            <person name="Lucentini C.G."/>
            <person name="Saparrat M.C.N."/>
            <person name="Balatti P.A."/>
        </authorList>
    </citation>
    <scope>NUCLEOTIDE SEQUENCE [LARGE SCALE GENOMIC DNA]</scope>
    <source>
        <strain evidence="20">CIDEFI 213</strain>
    </source>
</reference>
<name>A0A364NCG9_STELY</name>
<dbReference type="STRING" id="183478.A0A364NCG9"/>
<evidence type="ECO:0000259" key="18">
    <source>
        <dbReference type="SMART" id="SM00822"/>
    </source>
</evidence>
<dbReference type="InterPro" id="IPR019193">
    <property type="entry name" value="UBQ-conj_enz_E2-bd_prot"/>
</dbReference>
<keyword evidence="7" id="KW-0520">NAD</keyword>
<sequence>MSRAEEIESLGKVLVVGGCGFLGSHIVSFIVKRHPKTQVAVLDLRTNSNRHASPTVSYHDGDITDAAAMKTLLAQIKPNSVIHTASPHFDAKPEIHDKVNVQGTKNLLQASHEAGVKAFVYTSSASVILDPEAELINADERWPLVTGDSQPEYYTSTKAYAETAVLQANRNPENFLTCAIRPAGIFGEGDVQLLPKMVTACRKGQTKFQIGENTNLFDFTYVENVAHGHVLAVLALLHTHKVLPTIPLDTERVDGEAFFITNGQPVYFWDFARRVWHEAGDRLPLSSVWHLSADFAWAIGALLENVFWVMGKKPNLTRAQVRYSSVTKYHSINKARLRLGYAPLVDLDEGIRRGVQYILEQEKKAGEKKAYEALGLSPEAIKDLMNPKPVPEPTQIHAPNLLQSDEDNARPMLPNETSITLYAELLLHIRTVTLFASLRTNHSRQTDAKLSADGSYITVSHEGQSATIRMPINVKGGGDAALELPSQPPSKELTLRLQMEEKEDSDLLGALQREDRQANIAPWDGASLNDAKDAGIICKNCAGVLVPQKKIQQWRDLPNENWAEMMDFWHCHKPDEHHLHDHTHEHTVGQKGYAAGNRLQATEGVGFVDLTSFLIADSDCEGAQLKVEGKSPSQVICKYCKQTIGAQDPGADGWRIRKWSISITSSLPIPAPAYSVQKWITARLLYLIENTAVRKFHIHTAPPSAESAQSQDPVPSLLVWVFTPDLLFSSSIPSPNRLDPTRSMKVFFQKQTWQPIKPGEPESASIEDVEFPEDLYQELERGLKQSQRLLPPTAKKFQGWDVGLLERFEVVEAGMGYVEGDGNGENGENGDACEIPSEDVD</sequence>
<dbReference type="GO" id="GO:0005829">
    <property type="term" value="C:cytosol"/>
    <property type="evidence" value="ECO:0007669"/>
    <property type="project" value="TreeGrafter"/>
</dbReference>
<dbReference type="FunFam" id="3.40.50.720:FF:000346">
    <property type="entry name" value="C-3 sterol dehydrogenase/C-4 decarboxylase"/>
    <property type="match status" value="1"/>
</dbReference>
<dbReference type="Proteomes" id="UP000249619">
    <property type="component" value="Unassembled WGS sequence"/>
</dbReference>